<gene>
    <name evidence="12" type="primary">fbp</name>
    <name evidence="16" type="ORF">SCARUB_00608</name>
</gene>
<dbReference type="GO" id="GO:0042132">
    <property type="term" value="F:fructose 1,6-bisphosphate 1-phosphatase activity"/>
    <property type="evidence" value="ECO:0007669"/>
    <property type="project" value="UniProtKB-UniRule"/>
</dbReference>
<dbReference type="InterPro" id="IPR000146">
    <property type="entry name" value="FBPase_class-1"/>
</dbReference>
<dbReference type="PANTHER" id="PTHR11556:SF35">
    <property type="entry name" value="SEDOHEPTULOSE-1,7-BISPHOSPHATASE, CHLOROPLASTIC"/>
    <property type="match status" value="1"/>
</dbReference>
<dbReference type="GO" id="GO:0006094">
    <property type="term" value="P:gluconeogenesis"/>
    <property type="evidence" value="ECO:0007669"/>
    <property type="project" value="UniProtKB-UniRule"/>
</dbReference>
<feature type="binding site" evidence="12">
    <location>
        <position position="243"/>
    </location>
    <ligand>
        <name>substrate</name>
    </ligand>
</feature>
<feature type="binding site" evidence="12">
    <location>
        <position position="117"/>
    </location>
    <ligand>
        <name>Mg(2+)</name>
        <dbReference type="ChEBI" id="CHEBI:18420"/>
        <label>1</label>
    </ligand>
</feature>
<reference evidence="16 17" key="1">
    <citation type="submission" date="2016-07" db="EMBL/GenBank/DDBJ databases">
        <title>Draft genome of Scalindua rubra, obtained from a brine-seawater interface in the Red Sea, sheds light on salt adaptation in anammox bacteria.</title>
        <authorList>
            <person name="Speth D.R."/>
            <person name="Lagkouvardos I."/>
            <person name="Wang Y."/>
            <person name="Qian P.-Y."/>
            <person name="Dutilh B.E."/>
            <person name="Jetten M.S."/>
        </authorList>
    </citation>
    <scope>NUCLEOTIDE SEQUENCE [LARGE SCALE GENOMIC DNA]</scope>
    <source>
        <strain evidence="16">BSI-1</strain>
    </source>
</reference>
<organism evidence="16 17">
    <name type="scientific">Candidatus Scalindua rubra</name>
    <dbReference type="NCBI Taxonomy" id="1872076"/>
    <lineage>
        <taxon>Bacteria</taxon>
        <taxon>Pseudomonadati</taxon>
        <taxon>Planctomycetota</taxon>
        <taxon>Candidatus Brocadiia</taxon>
        <taxon>Candidatus Brocadiales</taxon>
        <taxon>Candidatus Scalinduaceae</taxon>
        <taxon>Candidatus Scalindua</taxon>
    </lineage>
</organism>
<dbReference type="Gene3D" id="3.40.190.80">
    <property type="match status" value="1"/>
</dbReference>
<evidence type="ECO:0000256" key="7">
    <source>
        <dbReference type="ARBA" id="ARBA00022801"/>
    </source>
</evidence>
<dbReference type="GO" id="GO:0005986">
    <property type="term" value="P:sucrose biosynthetic process"/>
    <property type="evidence" value="ECO:0007669"/>
    <property type="project" value="TreeGrafter"/>
</dbReference>
<dbReference type="GO" id="GO:0030388">
    <property type="term" value="P:fructose 1,6-bisphosphate metabolic process"/>
    <property type="evidence" value="ECO:0007669"/>
    <property type="project" value="TreeGrafter"/>
</dbReference>
<evidence type="ECO:0000256" key="1">
    <source>
        <dbReference type="ARBA" id="ARBA00001273"/>
    </source>
</evidence>
<comment type="cofactor">
    <cofactor evidence="12">
        <name>Mg(2+)</name>
        <dbReference type="ChEBI" id="CHEBI:18420"/>
    </cofactor>
    <text evidence="12">Binds 2 magnesium ions per subunit.</text>
</comment>
<evidence type="ECO:0000259" key="15">
    <source>
        <dbReference type="Pfam" id="PF18913"/>
    </source>
</evidence>
<sequence>MEKKGMSVQRHIVEQERQFPQATGSLTGLLMDLIYAAKVISREVNKAGLVDILGLTGEENIHGDEVKKLDEYANDKLYNAMSHGGHLCIMASEENDEIIPIPDKFPKGKYVLLFDPLDGSSNIDANVSIGTIFSIHRKKTEGENGTLEDCLQKGCDQVGAGYIIYGSSTVLVYTTGQGVNGFTLDPSVGEFLLSHEDIKIPTKGKIYSANEGNAKFWDEGTKKYISHLKEKDSASGRPYSLRYIGSLVADFHRNLLYGGIFLYPADYKDPKKPKGKLRLLYEASPLAFIVEQAGGMATNGKEDIMDIQPTELHQKVPLIIGSKEDVLTYQKFVADYTS</sequence>
<dbReference type="SUPFAM" id="SSF56655">
    <property type="entry name" value="Carbohydrate phosphatase"/>
    <property type="match status" value="1"/>
</dbReference>
<evidence type="ECO:0000313" key="16">
    <source>
        <dbReference type="EMBL" id="ODS34234.1"/>
    </source>
</evidence>
<feature type="binding site" evidence="12">
    <location>
        <position position="115"/>
    </location>
    <ligand>
        <name>Mg(2+)</name>
        <dbReference type="ChEBI" id="CHEBI:18420"/>
        <label>1</label>
    </ligand>
</feature>
<feature type="binding site" evidence="12">
    <location>
        <position position="115"/>
    </location>
    <ligand>
        <name>Mg(2+)</name>
        <dbReference type="ChEBI" id="CHEBI:18420"/>
        <label>2</label>
    </ligand>
</feature>
<evidence type="ECO:0000256" key="9">
    <source>
        <dbReference type="ARBA" id="ARBA00023277"/>
    </source>
</evidence>
<evidence type="ECO:0000256" key="5">
    <source>
        <dbReference type="ARBA" id="ARBA00022490"/>
    </source>
</evidence>
<comment type="subunit">
    <text evidence="12">Homotetramer.</text>
</comment>
<dbReference type="GO" id="GO:0006002">
    <property type="term" value="P:fructose 6-phosphate metabolic process"/>
    <property type="evidence" value="ECO:0007669"/>
    <property type="project" value="TreeGrafter"/>
</dbReference>
<comment type="similarity">
    <text evidence="3 12 13">Belongs to the FBPase class 1 family.</text>
</comment>
<evidence type="ECO:0000313" key="17">
    <source>
        <dbReference type="Proteomes" id="UP000094056"/>
    </source>
</evidence>
<keyword evidence="7 12" id="KW-0378">Hydrolase</keyword>
<feature type="binding site" evidence="12">
    <location>
        <position position="276"/>
    </location>
    <ligand>
        <name>substrate</name>
    </ligand>
</feature>
<evidence type="ECO:0000256" key="2">
    <source>
        <dbReference type="ARBA" id="ARBA00005215"/>
    </source>
</evidence>
<dbReference type="PRINTS" id="PR00115">
    <property type="entry name" value="F16BPHPHTASE"/>
</dbReference>
<dbReference type="GO" id="GO:0000287">
    <property type="term" value="F:magnesium ion binding"/>
    <property type="evidence" value="ECO:0007669"/>
    <property type="project" value="UniProtKB-UniRule"/>
</dbReference>
<dbReference type="PATRIC" id="fig|1872076.5.peg.702"/>
<feature type="binding site" evidence="12">
    <location>
        <begin position="118"/>
        <end position="121"/>
    </location>
    <ligand>
        <name>substrate</name>
    </ligand>
</feature>
<dbReference type="InterPro" id="IPR020548">
    <property type="entry name" value="Fructose_bisphosphatase_AS"/>
</dbReference>
<keyword evidence="8 12" id="KW-0460">Magnesium</keyword>
<evidence type="ECO:0000256" key="13">
    <source>
        <dbReference type="RuleBase" id="RU000508"/>
    </source>
</evidence>
<proteinExistence type="inferred from homology"/>
<dbReference type="GO" id="GO:0005829">
    <property type="term" value="C:cytosol"/>
    <property type="evidence" value="ECO:0007669"/>
    <property type="project" value="TreeGrafter"/>
</dbReference>
<evidence type="ECO:0000256" key="10">
    <source>
        <dbReference type="ARBA" id="ARBA00072069"/>
    </source>
</evidence>
<dbReference type="GO" id="GO:0006000">
    <property type="term" value="P:fructose metabolic process"/>
    <property type="evidence" value="ECO:0007669"/>
    <property type="project" value="TreeGrafter"/>
</dbReference>
<feature type="binding site" evidence="12">
    <location>
        <position position="118"/>
    </location>
    <ligand>
        <name>Mg(2+)</name>
        <dbReference type="ChEBI" id="CHEBI:18420"/>
        <label>2</label>
    </ligand>
</feature>
<dbReference type="Gene3D" id="3.30.540.10">
    <property type="entry name" value="Fructose-1,6-Bisphosphatase, subunit A, domain 1"/>
    <property type="match status" value="1"/>
</dbReference>
<dbReference type="InterPro" id="IPR044015">
    <property type="entry name" value="FBPase_C_dom"/>
</dbReference>
<dbReference type="CDD" id="cd00354">
    <property type="entry name" value="FBPase"/>
    <property type="match status" value="1"/>
</dbReference>
<dbReference type="PANTHER" id="PTHR11556">
    <property type="entry name" value="FRUCTOSE-1,6-BISPHOSPHATASE-RELATED"/>
    <property type="match status" value="1"/>
</dbReference>
<feature type="binding site" evidence="12">
    <location>
        <position position="93"/>
    </location>
    <ligand>
        <name>Mg(2+)</name>
        <dbReference type="ChEBI" id="CHEBI:18420"/>
        <label>1</label>
    </ligand>
</feature>
<dbReference type="AlphaFoldDB" id="A0A1E3XH54"/>
<dbReference type="InterPro" id="IPR028343">
    <property type="entry name" value="FBPtase"/>
</dbReference>
<dbReference type="NCBIfam" id="NF006778">
    <property type="entry name" value="PRK09293.1-1"/>
    <property type="match status" value="1"/>
</dbReference>
<feature type="domain" description="Fructose-1-6-bisphosphatase class I N-terminal" evidence="14">
    <location>
        <begin position="7"/>
        <end position="196"/>
    </location>
</feature>
<comment type="caution">
    <text evidence="16">The sequence shown here is derived from an EMBL/GenBank/DDBJ whole genome shotgun (WGS) entry which is preliminary data.</text>
</comment>
<dbReference type="HAMAP" id="MF_01855">
    <property type="entry name" value="FBPase_class1"/>
    <property type="match status" value="1"/>
</dbReference>
<dbReference type="PIRSF" id="PIRSF000904">
    <property type="entry name" value="FBPtase_SBPase"/>
    <property type="match status" value="1"/>
</dbReference>
<keyword evidence="9 12" id="KW-0119">Carbohydrate metabolism</keyword>
<feature type="binding site" evidence="12">
    <location>
        <position position="210"/>
    </location>
    <ligand>
        <name>substrate</name>
    </ligand>
</feature>
<keyword evidence="6 12" id="KW-0479">Metal-binding</keyword>
<evidence type="ECO:0000256" key="11">
    <source>
        <dbReference type="ARBA" id="ARBA00081210"/>
    </source>
</evidence>
<dbReference type="EC" id="3.1.3.11" evidence="4 12"/>
<comment type="catalytic activity">
    <reaction evidence="1 12">
        <text>beta-D-fructose 1,6-bisphosphate + H2O = beta-D-fructose 6-phosphate + phosphate</text>
        <dbReference type="Rhea" id="RHEA:11064"/>
        <dbReference type="ChEBI" id="CHEBI:15377"/>
        <dbReference type="ChEBI" id="CHEBI:32966"/>
        <dbReference type="ChEBI" id="CHEBI:43474"/>
        <dbReference type="ChEBI" id="CHEBI:57634"/>
        <dbReference type="EC" id="3.1.3.11"/>
    </reaction>
</comment>
<evidence type="ECO:0000259" key="14">
    <source>
        <dbReference type="Pfam" id="PF00316"/>
    </source>
</evidence>
<evidence type="ECO:0000256" key="6">
    <source>
        <dbReference type="ARBA" id="ARBA00022723"/>
    </source>
</evidence>
<feature type="domain" description="Fructose-1-6-bisphosphatase class 1 C-terminal" evidence="15">
    <location>
        <begin position="200"/>
        <end position="332"/>
    </location>
</feature>
<dbReference type="InterPro" id="IPR033391">
    <property type="entry name" value="FBPase_N"/>
</dbReference>
<comment type="caution">
    <text evidence="12">Lacks conserved residue(s) required for the propagation of feature annotation.</text>
</comment>
<accession>A0A1E3XH54</accession>
<comment type="pathway">
    <text evidence="2">Carbohydrate biosynthesis; Calvin cycle.</text>
</comment>
<dbReference type="Proteomes" id="UP000094056">
    <property type="component" value="Unassembled WGS sequence"/>
</dbReference>
<dbReference type="FunFam" id="3.30.540.10:FF:000002">
    <property type="entry name" value="Fructose-1,6-bisphosphatase class 1"/>
    <property type="match status" value="1"/>
</dbReference>
<name>A0A1E3XH54_9BACT</name>
<feature type="binding site" evidence="12">
    <location>
        <position position="282"/>
    </location>
    <ligand>
        <name>Mg(2+)</name>
        <dbReference type="ChEBI" id="CHEBI:18420"/>
        <label>2</label>
    </ligand>
</feature>
<evidence type="ECO:0000256" key="4">
    <source>
        <dbReference type="ARBA" id="ARBA00013093"/>
    </source>
</evidence>
<protein>
    <recommendedName>
        <fullName evidence="10 12">Fructose-1,6-bisphosphatase class 1</fullName>
        <shortName evidence="12">FBPase class 1</shortName>
        <ecNumber evidence="4 12">3.1.3.11</ecNumber>
    </recommendedName>
    <alternativeName>
        <fullName evidence="11 12">D-fructose-1,6-bisphosphate 1-phosphohydrolase class 1</fullName>
    </alternativeName>
</protein>
<evidence type="ECO:0000256" key="8">
    <source>
        <dbReference type="ARBA" id="ARBA00022842"/>
    </source>
</evidence>
<keyword evidence="5 12" id="KW-0963">Cytoplasm</keyword>
<dbReference type="PIRSF" id="PIRSF500210">
    <property type="entry name" value="FBPtase"/>
    <property type="match status" value="1"/>
</dbReference>
<dbReference type="EMBL" id="MAYW01000010">
    <property type="protein sequence ID" value="ODS34234.1"/>
    <property type="molecule type" value="Genomic_DNA"/>
</dbReference>
<evidence type="ECO:0000256" key="3">
    <source>
        <dbReference type="ARBA" id="ARBA00010941"/>
    </source>
</evidence>
<dbReference type="FunFam" id="3.40.190.80:FF:000001">
    <property type="entry name" value="Fructose-1,6-bisphosphatase class 1"/>
    <property type="match status" value="1"/>
</dbReference>
<dbReference type="PROSITE" id="PS00124">
    <property type="entry name" value="FBPASE"/>
    <property type="match status" value="1"/>
</dbReference>
<dbReference type="Pfam" id="PF00316">
    <property type="entry name" value="FBPase"/>
    <property type="match status" value="1"/>
</dbReference>
<dbReference type="NCBIfam" id="NF006779">
    <property type="entry name" value="PRK09293.1-3"/>
    <property type="match status" value="1"/>
</dbReference>
<evidence type="ECO:0000256" key="12">
    <source>
        <dbReference type="HAMAP-Rule" id="MF_01855"/>
    </source>
</evidence>
<comment type="subcellular location">
    <subcellularLocation>
        <location evidence="12">Cytoplasm</location>
    </subcellularLocation>
</comment>
<dbReference type="Pfam" id="PF18913">
    <property type="entry name" value="FBPase_C"/>
    <property type="match status" value="1"/>
</dbReference>